<gene>
    <name evidence="1" type="ORF">WR25_01382</name>
</gene>
<evidence type="ECO:0000313" key="2">
    <source>
        <dbReference type="Proteomes" id="UP000218231"/>
    </source>
</evidence>
<comment type="caution">
    <text evidence="1">The sequence shown here is derived from an EMBL/GenBank/DDBJ whole genome shotgun (WGS) entry which is preliminary data.</text>
</comment>
<accession>A0A2A2K7Q3</accession>
<dbReference type="AlphaFoldDB" id="A0A2A2K7Q3"/>
<dbReference type="EMBL" id="LIAE01009400">
    <property type="protein sequence ID" value="PAV69925.1"/>
    <property type="molecule type" value="Genomic_DNA"/>
</dbReference>
<keyword evidence="2" id="KW-1185">Reference proteome</keyword>
<reference evidence="1 2" key="1">
    <citation type="journal article" date="2017" name="Curr. Biol.">
        <title>Genome architecture and evolution of a unichromosomal asexual nematode.</title>
        <authorList>
            <person name="Fradin H."/>
            <person name="Zegar C."/>
            <person name="Gutwein M."/>
            <person name="Lucas J."/>
            <person name="Kovtun M."/>
            <person name="Corcoran D."/>
            <person name="Baugh L.R."/>
            <person name="Kiontke K."/>
            <person name="Gunsalus K."/>
            <person name="Fitch D.H."/>
            <person name="Piano F."/>
        </authorList>
    </citation>
    <scope>NUCLEOTIDE SEQUENCE [LARGE SCALE GENOMIC DNA]</scope>
    <source>
        <strain evidence="1">PF1309</strain>
    </source>
</reference>
<name>A0A2A2K7Q3_9BILA</name>
<dbReference type="Proteomes" id="UP000218231">
    <property type="component" value="Unassembled WGS sequence"/>
</dbReference>
<evidence type="ECO:0000313" key="1">
    <source>
        <dbReference type="EMBL" id="PAV69925.1"/>
    </source>
</evidence>
<sequence>MKKDIENVLPNSFEQFTHLEKDETSLEDQSVIVDLPNSRFTFFDGLVASASKLFNSVRRRVDEDNVSANDLDILVAEEGTQQYSSKKGILSTLCCCFYSDCCLEDEEEEIKYTCMDPEAELVEKFKAIGLF</sequence>
<organism evidence="1 2">
    <name type="scientific">Diploscapter pachys</name>
    <dbReference type="NCBI Taxonomy" id="2018661"/>
    <lineage>
        <taxon>Eukaryota</taxon>
        <taxon>Metazoa</taxon>
        <taxon>Ecdysozoa</taxon>
        <taxon>Nematoda</taxon>
        <taxon>Chromadorea</taxon>
        <taxon>Rhabditida</taxon>
        <taxon>Rhabditina</taxon>
        <taxon>Rhabditomorpha</taxon>
        <taxon>Rhabditoidea</taxon>
        <taxon>Rhabditidae</taxon>
        <taxon>Diploscapter</taxon>
    </lineage>
</organism>
<protein>
    <submittedName>
        <fullName evidence="1">Uncharacterized protein</fullName>
    </submittedName>
</protein>
<proteinExistence type="predicted"/>